<feature type="transmembrane region" description="Helical" evidence="1">
    <location>
        <begin position="248"/>
        <end position="271"/>
    </location>
</feature>
<evidence type="ECO:0000259" key="2">
    <source>
        <dbReference type="PROSITE" id="PS50125"/>
    </source>
</evidence>
<keyword evidence="1" id="KW-0472">Membrane</keyword>
<evidence type="ECO:0000313" key="3">
    <source>
        <dbReference type="EMBL" id="OHS96882.1"/>
    </source>
</evidence>
<gene>
    <name evidence="3" type="ORF">TRFO_01967</name>
</gene>
<feature type="transmembrane region" description="Helical" evidence="1">
    <location>
        <begin position="139"/>
        <end position="158"/>
    </location>
</feature>
<dbReference type="Gene3D" id="3.30.70.1230">
    <property type="entry name" value="Nucleotide cyclase"/>
    <property type="match status" value="1"/>
</dbReference>
<dbReference type="SMART" id="SM00044">
    <property type="entry name" value="CYCc"/>
    <property type="match status" value="1"/>
</dbReference>
<accession>A0A1J4JCF8</accession>
<feature type="transmembrane region" description="Helical" evidence="1">
    <location>
        <begin position="696"/>
        <end position="714"/>
    </location>
</feature>
<feature type="transmembrane region" description="Helical" evidence="1">
    <location>
        <begin position="277"/>
        <end position="297"/>
    </location>
</feature>
<name>A0A1J4JCF8_9EUKA</name>
<dbReference type="GO" id="GO:0070482">
    <property type="term" value="P:response to oxygen levels"/>
    <property type="evidence" value="ECO:0007669"/>
    <property type="project" value="TreeGrafter"/>
</dbReference>
<dbReference type="Proteomes" id="UP000179807">
    <property type="component" value="Unassembled WGS sequence"/>
</dbReference>
<dbReference type="EMBL" id="MLAK01001148">
    <property type="protein sequence ID" value="OHS96882.1"/>
    <property type="molecule type" value="Genomic_DNA"/>
</dbReference>
<dbReference type="GO" id="GO:0004383">
    <property type="term" value="F:guanylate cyclase activity"/>
    <property type="evidence" value="ECO:0007669"/>
    <property type="project" value="TreeGrafter"/>
</dbReference>
<proteinExistence type="predicted"/>
<feature type="transmembrane region" description="Helical" evidence="1">
    <location>
        <begin position="943"/>
        <end position="964"/>
    </location>
</feature>
<dbReference type="VEuPathDB" id="TrichDB:TRFO_01967"/>
<dbReference type="GeneID" id="94825122"/>
<dbReference type="InterPro" id="IPR035965">
    <property type="entry name" value="PAS-like_dom_sf"/>
</dbReference>
<organism evidence="3 4">
    <name type="scientific">Tritrichomonas foetus</name>
    <dbReference type="NCBI Taxonomy" id="1144522"/>
    <lineage>
        <taxon>Eukaryota</taxon>
        <taxon>Metamonada</taxon>
        <taxon>Parabasalia</taxon>
        <taxon>Tritrichomonadida</taxon>
        <taxon>Tritrichomonadidae</taxon>
        <taxon>Tritrichomonas</taxon>
    </lineage>
</organism>
<dbReference type="PROSITE" id="PS50125">
    <property type="entry name" value="GUANYLATE_CYCLASE_2"/>
    <property type="match status" value="1"/>
</dbReference>
<feature type="transmembrane region" description="Helical" evidence="1">
    <location>
        <begin position="179"/>
        <end position="200"/>
    </location>
</feature>
<evidence type="ECO:0000256" key="1">
    <source>
        <dbReference type="SAM" id="Phobius"/>
    </source>
</evidence>
<feature type="transmembrane region" description="Helical" evidence="1">
    <location>
        <begin position="1160"/>
        <end position="1181"/>
    </location>
</feature>
<dbReference type="RefSeq" id="XP_068350019.1">
    <property type="nucleotide sequence ID" value="XM_068490418.1"/>
</dbReference>
<dbReference type="OrthoDB" id="1890790at2759"/>
<keyword evidence="4" id="KW-1185">Reference proteome</keyword>
<reference evidence="3" key="1">
    <citation type="submission" date="2016-10" db="EMBL/GenBank/DDBJ databases">
        <authorList>
            <person name="Benchimol M."/>
            <person name="Almeida L.G."/>
            <person name="Vasconcelos A.T."/>
            <person name="Perreira-Neves A."/>
            <person name="Rosa I.A."/>
            <person name="Tasca T."/>
            <person name="Bogo M.R."/>
            <person name="de Souza W."/>
        </authorList>
    </citation>
    <scope>NUCLEOTIDE SEQUENCE [LARGE SCALE GENOMIC DNA]</scope>
    <source>
        <strain evidence="3">K</strain>
    </source>
</reference>
<keyword evidence="1" id="KW-1133">Transmembrane helix</keyword>
<evidence type="ECO:0000313" key="4">
    <source>
        <dbReference type="Proteomes" id="UP000179807"/>
    </source>
</evidence>
<feature type="transmembrane region" description="Helical" evidence="1">
    <location>
        <begin position="84"/>
        <end position="104"/>
    </location>
</feature>
<dbReference type="PANTHER" id="PTHR45655">
    <property type="entry name" value="GUANYLATE CYCLASE SOLUBLE SUBUNIT BETA-2"/>
    <property type="match status" value="1"/>
</dbReference>
<feature type="transmembrane region" description="Helical" evidence="1">
    <location>
        <begin position="212"/>
        <end position="236"/>
    </location>
</feature>
<feature type="transmembrane region" description="Helical" evidence="1">
    <location>
        <begin position="833"/>
        <end position="851"/>
    </location>
</feature>
<keyword evidence="1" id="KW-0812">Transmembrane</keyword>
<feature type="domain" description="Guanylate cyclase" evidence="2">
    <location>
        <begin position="1422"/>
        <end position="1531"/>
    </location>
</feature>
<sequence>MIIRFDLEIHEKFVRFESEKMDGKRADPQGSTVRTPIYDGDEIEIIDREMEFSTILDIPLHTRIKSSLHGYFSKIHATVSAPPFIGLLYIIIISIQSFFPHLIIDNDELWPERSFLTTILRIFAYLWVGPSNNKFHSRVSMSFTFCLIFIVANSLLIWRSLVYKKFLHLSSIETWTSYILFKFVLPLFLPFLMSGFPLAIQNLKNNEYIFPSVFVAILSPMISIYYIFLMGLIIVPRVLLEDVLLHEWLPILAVASVSNSTLLTMFSSLFACVKNNSNVGISIWMCIQSFICGLLVFRFTATPKRKTSVIVGSVGIAGAAVSLIQAVNCLIPYHVAPEIILVVAIISYVIIFILLHFINTKMIIRYLELFDECMGNPESAQDLMQKHMTSPYIFLGYMRSTLEYCHPFFMSFEPFNYAMSKWPTNLSLLLFFGRILSFFPSKNGQMTWVASLMSQHKSSSSYTSYLLQFKHIARTRQLSITPHLKRQVDDISNQSSNLGIIIRRFWENILQKNISGFWEDIYKINRKTQEIEIAYQQLYDDYPNNELVLKEQLRFMYRIKKDFIEASAIHEKIKTLRRDGHTKADLALSLLQKVFPSFSTVSAEFEQIRNESYLMSLTESRFDEQSMDQVDSQIETAVQLLTKKSTLGRVWVGILFLTLTTFLTIGFYYFFHQDFYKRFLIREKDAINFLKLVNKVIYQLNILSFFSSVYPIFFEGYPASIPGNFMEIVAPSLYPNYVPKINLTIERISEQISLMSEFITDISSALVKLDPNDSHVQYIHTYLTKIDVLDGKNTLELINQLLLDNNNMYIYTNPKDYLNSVEYQRYSIFTYQLVNMFDMISINGLLYSSAIDSDRVRKLNEKFVLVTLTAILLITLPFVLILFKLQIESNSIAESFTFIPNTEIRAIINEFGSNISKIEEDANAIAHISQLASYKNAEVAKQIFVFGLTFIPCIVFCLCTYYSSSLFVNKTGSLSYKIYTLVSPFAQMTSGVSFLVKAALIDTDPTIYLPINETRENIIQLAEVILQISIKSFSQGMWSQVAGVDSLYKLYSKENSNVIDTFRDVFPPISDKVPKPMSHFEQFATADLTHCFDIVLSYALSYLSTHKRETTPANINDEIMQSLVYWFSQFGVINRTLIYFDVVEKYVLDEIGHFETNEQIFISLTIIFQLFGLLAIIMYFLQRHNAIIGSLRFYHFIKAQVLLACQNVIFLIEKSKMIHDKNNATFSNAEFIVNKIGQGIAIVDPSLAVVDFNPAFSSIIQLDDNNELKGKLINELIMKEDGDSSWTDFMVNLNECIVGKYNPRFTQNITGKLRDGQVVHFACSVIAMNSCGPAEDGDTKAIEKVAIIFDDCTQMNIRQQIIQHEMNLTREILAQSMPDRLIDEFVQNGCEGLSFVANSISICQLKVCCDKEFEKGSNTSYKIYEEIFEMFDKEIKNFDLLCKARIFGNIYVLVGGIFAEVNKPEKHAEQAARFALKMIDLTEEYSQNTGSTVEITAGMHTGGPTVIGIMENQRPSLQIIGPVMEMATQMTLTGLSKQLQVTRAVYEIIFSAGFHIVERGDTLIRGEQYATTYLVSQK</sequence>
<comment type="caution">
    <text evidence="3">The sequence shown here is derived from an EMBL/GenBank/DDBJ whole genome shotgun (WGS) entry which is preliminary data.</text>
</comment>
<feature type="transmembrane region" description="Helical" evidence="1">
    <location>
        <begin position="863"/>
        <end position="883"/>
    </location>
</feature>
<feature type="transmembrane region" description="Helical" evidence="1">
    <location>
        <begin position="339"/>
        <end position="358"/>
    </location>
</feature>
<feature type="transmembrane region" description="Helical" evidence="1">
    <location>
        <begin position="650"/>
        <end position="671"/>
    </location>
</feature>
<protein>
    <recommendedName>
        <fullName evidence="2">Guanylate cyclase domain-containing protein</fullName>
    </recommendedName>
</protein>
<dbReference type="GO" id="GO:0008074">
    <property type="term" value="C:guanylate cyclase complex, soluble"/>
    <property type="evidence" value="ECO:0007669"/>
    <property type="project" value="TreeGrafter"/>
</dbReference>
<dbReference type="InterPro" id="IPR029787">
    <property type="entry name" value="Nucleotide_cyclase"/>
</dbReference>
<feature type="transmembrane region" description="Helical" evidence="1">
    <location>
        <begin position="309"/>
        <end position="333"/>
    </location>
</feature>
<dbReference type="SUPFAM" id="SSF55785">
    <property type="entry name" value="PYP-like sensor domain (PAS domain)"/>
    <property type="match status" value="1"/>
</dbReference>
<dbReference type="SUPFAM" id="SSF55073">
    <property type="entry name" value="Nucleotide cyclase"/>
    <property type="match status" value="1"/>
</dbReference>
<dbReference type="CDD" id="cd07302">
    <property type="entry name" value="CHD"/>
    <property type="match status" value="1"/>
</dbReference>
<dbReference type="GO" id="GO:0019934">
    <property type="term" value="P:cGMP-mediated signaling"/>
    <property type="evidence" value="ECO:0007669"/>
    <property type="project" value="TreeGrafter"/>
</dbReference>
<dbReference type="InterPro" id="IPR001054">
    <property type="entry name" value="A/G_cyclase"/>
</dbReference>
<dbReference type="PANTHER" id="PTHR45655:SF13">
    <property type="entry name" value="SOLUBLE GUANYLATE CYCLASE GCY-32-RELATED"/>
    <property type="match status" value="1"/>
</dbReference>
<dbReference type="Pfam" id="PF00211">
    <property type="entry name" value="Guanylate_cyc"/>
    <property type="match status" value="1"/>
</dbReference>